<dbReference type="NCBIfam" id="TIGR00639">
    <property type="entry name" value="PurN"/>
    <property type="match status" value="1"/>
</dbReference>
<dbReference type="HAMAP" id="MF_01930">
    <property type="entry name" value="PurN"/>
    <property type="match status" value="1"/>
</dbReference>
<dbReference type="GO" id="GO:0003937">
    <property type="term" value="F:IMP cyclohydrolase activity"/>
    <property type="evidence" value="ECO:0007669"/>
    <property type="project" value="InterPro"/>
</dbReference>
<dbReference type="CDD" id="cd08645">
    <property type="entry name" value="FMT_core_GART"/>
    <property type="match status" value="1"/>
</dbReference>
<dbReference type="GO" id="GO:0004643">
    <property type="term" value="F:phosphoribosylaminoimidazolecarboxamide formyltransferase activity"/>
    <property type="evidence" value="ECO:0007669"/>
    <property type="project" value="InterPro"/>
</dbReference>
<dbReference type="Proteomes" id="UP000007954">
    <property type="component" value="Chromosome"/>
</dbReference>
<dbReference type="InterPro" id="IPR004607">
    <property type="entry name" value="GART"/>
</dbReference>
<dbReference type="Gene3D" id="3.40.140.20">
    <property type="match status" value="2"/>
</dbReference>
<feature type="domain" description="Formyl transferase N-terminal" evidence="7">
    <location>
        <begin position="8"/>
        <end position="179"/>
    </location>
</feature>
<name>G0LH03_HALWC</name>
<dbReference type="EMBL" id="FR746099">
    <property type="protein sequence ID" value="CCC39705.1"/>
    <property type="molecule type" value="Genomic_DNA"/>
</dbReference>
<evidence type="ECO:0000259" key="7">
    <source>
        <dbReference type="Pfam" id="PF00551"/>
    </source>
</evidence>
<dbReference type="GO" id="GO:0006189">
    <property type="term" value="P:'de novo' IMP biosynthetic process"/>
    <property type="evidence" value="ECO:0007669"/>
    <property type="project" value="UniProtKB-UniPathway"/>
</dbReference>
<accession>G0LH03</accession>
<dbReference type="InterPro" id="IPR002695">
    <property type="entry name" value="PurH-like"/>
</dbReference>
<evidence type="ECO:0000313" key="9">
    <source>
        <dbReference type="Proteomes" id="UP000007954"/>
    </source>
</evidence>
<dbReference type="SUPFAM" id="SSF53328">
    <property type="entry name" value="Formyltransferase"/>
    <property type="match status" value="1"/>
</dbReference>
<dbReference type="InterPro" id="IPR024051">
    <property type="entry name" value="AICAR_Tfase_dup_dom_sf"/>
</dbReference>
<dbReference type="InterPro" id="IPR036477">
    <property type="entry name" value="Formyl_transf_N_sf"/>
</dbReference>
<dbReference type="KEGG" id="hwc:Hqrw_1776"/>
<dbReference type="PIRSF" id="PIRSF000414">
    <property type="entry name" value="AICARFT_IMPCHas"/>
    <property type="match status" value="1"/>
</dbReference>
<keyword evidence="4" id="KW-0658">Purine biosynthesis</keyword>
<dbReference type="SUPFAM" id="SSF53927">
    <property type="entry name" value="Cytidine deaminase-like"/>
    <property type="match status" value="1"/>
</dbReference>
<dbReference type="Pfam" id="PF00551">
    <property type="entry name" value="Formyl_trans_N"/>
    <property type="match status" value="1"/>
</dbReference>
<evidence type="ECO:0000256" key="1">
    <source>
        <dbReference type="ARBA" id="ARBA00005054"/>
    </source>
</evidence>
<dbReference type="Pfam" id="PF01808">
    <property type="entry name" value="AICARFT_IMPCHas"/>
    <property type="match status" value="1"/>
</dbReference>
<keyword evidence="6" id="KW-0511">Multifunctional enzyme</keyword>
<organism evidence="8 9">
    <name type="scientific">Haloquadratum walsbyi (strain DSM 16854 / JCM 12705 / C23)</name>
    <dbReference type="NCBI Taxonomy" id="768065"/>
    <lineage>
        <taxon>Archaea</taxon>
        <taxon>Methanobacteriati</taxon>
        <taxon>Methanobacteriota</taxon>
        <taxon>Stenosarchaea group</taxon>
        <taxon>Halobacteria</taxon>
        <taxon>Halobacteriales</taxon>
        <taxon>Haloferacaceae</taxon>
        <taxon>Haloquadratum</taxon>
    </lineage>
</organism>
<dbReference type="EC" id="2.1.2.2" evidence="2"/>
<dbReference type="Gene3D" id="3.40.50.170">
    <property type="entry name" value="Formyl transferase, N-terminal domain"/>
    <property type="match status" value="1"/>
</dbReference>
<dbReference type="NCBIfam" id="NF002049">
    <property type="entry name" value="PRK00881.1"/>
    <property type="match status" value="1"/>
</dbReference>
<dbReference type="AlphaFoldDB" id="G0LH03"/>
<evidence type="ECO:0000256" key="4">
    <source>
        <dbReference type="ARBA" id="ARBA00022755"/>
    </source>
</evidence>
<dbReference type="PANTHER" id="PTHR11692">
    <property type="entry name" value="BIFUNCTIONAL PURINE BIOSYNTHESIS PROTEIN PURH"/>
    <property type="match status" value="1"/>
</dbReference>
<dbReference type="InterPro" id="IPR001555">
    <property type="entry name" value="GART_AS"/>
</dbReference>
<gene>
    <name evidence="8" type="primary">purNH</name>
    <name evidence="8" type="ordered locus">Hqrw_1776</name>
</gene>
<dbReference type="GeneID" id="12446469"/>
<sequence length="534" mass="57955">MLTIAGLASNHGRNLLHIADQSPGDATVEVILTNDADAPVLDAASAREVQTGVIERPDKQSREKHEERILDALGQYDIDIICLDGYMRVLTERFIESTPPVLNVHPSLLPAFPGLNAHERVLKADVRVTGCTVHLVTEAVDDGPIITQESVPVRTDDDPSTLKQRVRTTAEFIAYPRAIRLFSHDKVTIDHSKTPPTVSIEIDDADQFPEKRHISSDRVDALRYGENPHQSAAVYADMTASEPSVVRAPQLNHGAKALSYNNYNDADAALRLVQEFKKPAAAVIKHTNPAGCATAETLTDAYADALATDPMSAFGGIVALNRTCDAATAGAIIESFKEVVVAPGYTDNAIDMLREREDLRVLEVDSIDESEKTSDQQSIISKPLIGGRLLQEQDTWAPSRDDLEVVTSVEPTEEQLTTMEFAWRVLKHVKSNGIILADGTETVGIGMGQVSRVDAVRLAVMKATEHAEDGEPAGSIMASDAFFPFPDGVETAADADIEAVIQPGGSVNDDEVIAACEEHDIPMVFTGRRCFRHD</sequence>
<dbReference type="FunFam" id="3.40.140.20:FF:000001">
    <property type="entry name" value="Bifunctional purine biosynthesis protein PurH"/>
    <property type="match status" value="1"/>
</dbReference>
<keyword evidence="5" id="KW-0378">Hydrolase</keyword>
<evidence type="ECO:0000256" key="3">
    <source>
        <dbReference type="ARBA" id="ARBA00022679"/>
    </source>
</evidence>
<dbReference type="HOGENOM" id="CLU_016316_5_0_2"/>
<dbReference type="GO" id="GO:0005829">
    <property type="term" value="C:cytosol"/>
    <property type="evidence" value="ECO:0007669"/>
    <property type="project" value="TreeGrafter"/>
</dbReference>
<dbReference type="PROSITE" id="PS00373">
    <property type="entry name" value="GART"/>
    <property type="match status" value="1"/>
</dbReference>
<dbReference type="InterPro" id="IPR016193">
    <property type="entry name" value="Cytidine_deaminase-like"/>
</dbReference>
<evidence type="ECO:0000256" key="2">
    <source>
        <dbReference type="ARBA" id="ARBA00012254"/>
    </source>
</evidence>
<reference evidence="8 9" key="1">
    <citation type="journal article" date="2011" name="PLoS ONE">
        <title>Haloquadratum walsbyi: limited diversity in a global pond.</title>
        <authorList>
            <person name="Dyall-Smith M."/>
            <person name="Pfeiffer F."/>
            <person name="Klee K."/>
            <person name="Palm P."/>
            <person name="Gross K."/>
            <person name="Schuster S.C."/>
            <person name="Rampp M."/>
            <person name="Oesterhelt D."/>
        </authorList>
    </citation>
    <scope>NUCLEOTIDE SEQUENCE [LARGE SCALE GENOMIC DNA]</scope>
    <source>
        <strain evidence="9">DSM 16854 / JCM 12705 / C23</strain>
    </source>
</reference>
<dbReference type="GO" id="GO:0004644">
    <property type="term" value="F:phosphoribosylglycinamide formyltransferase activity"/>
    <property type="evidence" value="ECO:0007669"/>
    <property type="project" value="UniProtKB-EC"/>
</dbReference>
<dbReference type="InterPro" id="IPR002376">
    <property type="entry name" value="Formyl_transf_N"/>
</dbReference>
<dbReference type="OrthoDB" id="52603at2157"/>
<evidence type="ECO:0000256" key="6">
    <source>
        <dbReference type="ARBA" id="ARBA00023268"/>
    </source>
</evidence>
<evidence type="ECO:0000313" key="8">
    <source>
        <dbReference type="EMBL" id="CCC39705.1"/>
    </source>
</evidence>
<comment type="pathway">
    <text evidence="1">Purine metabolism; IMP biosynthesis via de novo pathway; N(2)-formyl-N(1)-(5-phospho-D-ribosyl)glycinamide from N(1)-(5-phospho-D-ribosyl)glycinamide (10-formyl THF route): step 1/1.</text>
</comment>
<dbReference type="UniPathway" id="UPA00074">
    <property type="reaction ID" value="UER00126"/>
</dbReference>
<proteinExistence type="inferred from homology"/>
<protein>
    <recommendedName>
        <fullName evidence="2">phosphoribosylglycinamide formyltransferase 1</fullName>
        <ecNumber evidence="2">2.1.2.2</ecNumber>
    </recommendedName>
</protein>
<evidence type="ECO:0000256" key="5">
    <source>
        <dbReference type="ARBA" id="ARBA00022801"/>
    </source>
</evidence>
<dbReference type="SMART" id="SM00798">
    <property type="entry name" value="AICARFT_IMPCHas"/>
    <property type="match status" value="1"/>
</dbReference>
<keyword evidence="3 8" id="KW-0808">Transferase</keyword>
<dbReference type="PANTHER" id="PTHR11692:SF0">
    <property type="entry name" value="BIFUNCTIONAL PURINE BIOSYNTHESIS PROTEIN ATIC"/>
    <property type="match status" value="1"/>
</dbReference>
<dbReference type="RefSeq" id="WP_014555506.1">
    <property type="nucleotide sequence ID" value="NC_017459.1"/>
</dbReference>